<evidence type="ECO:0000256" key="1">
    <source>
        <dbReference type="ARBA" id="ARBA00006484"/>
    </source>
</evidence>
<dbReference type="Proteomes" id="UP000564704">
    <property type="component" value="Unassembled WGS sequence"/>
</dbReference>
<reference evidence="3 4" key="1">
    <citation type="submission" date="2019-05" db="EMBL/GenBank/DDBJ databases">
        <title>Roseovarius bejariae sp. nov., a moderately halophylic bacterium isolated from a saline soil in Rambla Salada (Murcia).</title>
        <authorList>
            <person name="Castro D.J."/>
            <person name="Gomez-Altuve A."/>
            <person name="Reina J.C."/>
            <person name="Rodriguez M."/>
            <person name="Sampedro I."/>
            <person name="Llamas I."/>
            <person name="Martinez-Checa F."/>
        </authorList>
    </citation>
    <scope>NUCLEOTIDE SEQUENCE [LARGE SCALE GENOMIC DNA]</scope>
    <source>
        <strain evidence="3 4">A21</strain>
    </source>
</reference>
<dbReference type="InterPro" id="IPR002347">
    <property type="entry name" value="SDR_fam"/>
</dbReference>
<dbReference type="OrthoDB" id="9789398at2"/>
<comment type="caution">
    <text evidence="3">The sequence shown here is derived from an EMBL/GenBank/DDBJ whole genome shotgun (WGS) entry which is preliminary data.</text>
</comment>
<comment type="similarity">
    <text evidence="1">Belongs to the short-chain dehydrogenases/reductases (SDR) family.</text>
</comment>
<dbReference type="PRINTS" id="PR00080">
    <property type="entry name" value="SDRFAMILY"/>
</dbReference>
<keyword evidence="4" id="KW-1185">Reference proteome</keyword>
<dbReference type="InterPro" id="IPR036291">
    <property type="entry name" value="NAD(P)-bd_dom_sf"/>
</dbReference>
<protein>
    <submittedName>
        <fullName evidence="3">SDR family oxidoreductase</fullName>
    </submittedName>
</protein>
<organism evidence="3 4">
    <name type="scientific">Roseovarius bejariae</name>
    <dbReference type="NCBI Taxonomy" id="2576383"/>
    <lineage>
        <taxon>Bacteria</taxon>
        <taxon>Pseudomonadati</taxon>
        <taxon>Pseudomonadota</taxon>
        <taxon>Alphaproteobacteria</taxon>
        <taxon>Rhodobacterales</taxon>
        <taxon>Roseobacteraceae</taxon>
        <taxon>Roseovarius</taxon>
    </lineage>
</organism>
<dbReference type="PANTHER" id="PTHR43639">
    <property type="entry name" value="OXIDOREDUCTASE, SHORT-CHAIN DEHYDROGENASE/REDUCTASE FAMILY (AFU_ORTHOLOGUE AFUA_5G02870)"/>
    <property type="match status" value="1"/>
</dbReference>
<dbReference type="Pfam" id="PF13561">
    <property type="entry name" value="adh_short_C2"/>
    <property type="match status" value="1"/>
</dbReference>
<evidence type="ECO:0000256" key="2">
    <source>
        <dbReference type="ARBA" id="ARBA00023002"/>
    </source>
</evidence>
<dbReference type="FunFam" id="3.40.50.720:FF:000084">
    <property type="entry name" value="Short-chain dehydrogenase reductase"/>
    <property type="match status" value="1"/>
</dbReference>
<evidence type="ECO:0000313" key="4">
    <source>
        <dbReference type="Proteomes" id="UP000564704"/>
    </source>
</evidence>
<gene>
    <name evidence="3" type="ORF">FDP25_11200</name>
</gene>
<dbReference type="PRINTS" id="PR00081">
    <property type="entry name" value="GDHRDH"/>
</dbReference>
<dbReference type="AlphaFoldDB" id="A0A844D188"/>
<dbReference type="PROSITE" id="PS00061">
    <property type="entry name" value="ADH_SHORT"/>
    <property type="match status" value="1"/>
</dbReference>
<dbReference type="InterPro" id="IPR020904">
    <property type="entry name" value="Sc_DH/Rdtase_CS"/>
</dbReference>
<dbReference type="RefSeq" id="WP_154151746.1">
    <property type="nucleotide sequence ID" value="NZ_SZWE01000001.1"/>
</dbReference>
<evidence type="ECO:0000313" key="3">
    <source>
        <dbReference type="EMBL" id="MRU15994.1"/>
    </source>
</evidence>
<dbReference type="EMBL" id="SZWE01000001">
    <property type="protein sequence ID" value="MRU15994.1"/>
    <property type="molecule type" value="Genomic_DNA"/>
</dbReference>
<accession>A0A844D188</accession>
<keyword evidence="2" id="KW-0560">Oxidoreductase</keyword>
<dbReference type="PANTHER" id="PTHR43639:SF1">
    <property type="entry name" value="SHORT-CHAIN DEHYDROGENASE_REDUCTASE FAMILY PROTEIN"/>
    <property type="match status" value="1"/>
</dbReference>
<name>A0A844D188_9RHOB</name>
<proteinExistence type="inferred from homology"/>
<dbReference type="GO" id="GO:0016491">
    <property type="term" value="F:oxidoreductase activity"/>
    <property type="evidence" value="ECO:0007669"/>
    <property type="project" value="UniProtKB-KW"/>
</dbReference>
<dbReference type="Gene3D" id="3.40.50.720">
    <property type="entry name" value="NAD(P)-binding Rossmann-like Domain"/>
    <property type="match status" value="1"/>
</dbReference>
<dbReference type="CDD" id="cd05233">
    <property type="entry name" value="SDR_c"/>
    <property type="match status" value="1"/>
</dbReference>
<dbReference type="SUPFAM" id="SSF51735">
    <property type="entry name" value="NAD(P)-binding Rossmann-fold domains"/>
    <property type="match status" value="1"/>
</dbReference>
<sequence length="242" mass="24923">MQEFEGKRALVTGAAGGIGRAIVAALQARGAKVAGADLAESAGDVSLCGDLTEAAFCDGLPEQAAQALGGLDIVVNNAGIITRGKITEATDEEYARTMAINVEAPFRLCRATIPIMERAGGGAIVNVASCWGVHPGPNHPLYVMSKSAVASLTQCLGMDHAHQGIRVNAVCPNEVNTPMLRTGFAARGFDPDKAVEALDASVPLGRIAEPEDIADVVVFLASDQARYLCGALIEANGGKAVQ</sequence>